<comment type="caution">
    <text evidence="7">The sequence shown here is derived from an EMBL/GenBank/DDBJ whole genome shotgun (WGS) entry which is preliminary data.</text>
</comment>
<sequence length="88" mass="9690">MLPIASGRWLRDRFVQNNACAAQSPREPPNGSLTHVRTAYPGCAAGYPVEWIAFDEGHIAAPQDGAPGDSGTRTWVPGETWRFFTQFQ</sequence>
<evidence type="ECO:0000256" key="6">
    <source>
        <dbReference type="ARBA" id="ARBA00023326"/>
    </source>
</evidence>
<evidence type="ECO:0000313" key="8">
    <source>
        <dbReference type="Proteomes" id="UP001180973"/>
    </source>
</evidence>
<keyword evidence="4" id="KW-0378">Hydrolase</keyword>
<keyword evidence="8" id="KW-1185">Reference proteome</keyword>
<dbReference type="PANTHER" id="PTHR38050">
    <property type="match status" value="1"/>
</dbReference>
<evidence type="ECO:0000313" key="7">
    <source>
        <dbReference type="EMBL" id="MDT0530523.1"/>
    </source>
</evidence>
<keyword evidence="6" id="KW-0624">Polysaccharide degradation</keyword>
<dbReference type="Proteomes" id="UP001180973">
    <property type="component" value="Unassembled WGS sequence"/>
</dbReference>
<accession>A0ABU2WX58</accession>
<keyword evidence="3" id="KW-0732">Signal</keyword>
<organism evidence="7 8">
    <name type="scientific">Micromonospora reichwaldensis</name>
    <dbReference type="NCBI Taxonomy" id="3075516"/>
    <lineage>
        <taxon>Bacteria</taxon>
        <taxon>Bacillati</taxon>
        <taxon>Actinomycetota</taxon>
        <taxon>Actinomycetes</taxon>
        <taxon>Micromonosporales</taxon>
        <taxon>Micromonosporaceae</taxon>
        <taxon>Micromonospora</taxon>
    </lineage>
</organism>
<evidence type="ECO:0000256" key="5">
    <source>
        <dbReference type="ARBA" id="ARBA00023277"/>
    </source>
</evidence>
<protein>
    <submittedName>
        <fullName evidence="7">Uncharacterized protein</fullName>
    </submittedName>
</protein>
<dbReference type="RefSeq" id="WP_311412511.1">
    <property type="nucleotide sequence ID" value="NZ_JAVRFL010000017.1"/>
</dbReference>
<reference evidence="7" key="1">
    <citation type="submission" date="2023-09" db="EMBL/GenBank/DDBJ databases">
        <title>30 novel species of actinomycetes from the DSMZ collection.</title>
        <authorList>
            <person name="Nouioui I."/>
        </authorList>
    </citation>
    <scope>NUCLEOTIDE SEQUENCE</scope>
    <source>
        <strain evidence="7">DSM 115977</strain>
    </source>
</reference>
<dbReference type="InterPro" id="IPR043595">
    <property type="entry name" value="FaeB/C/D"/>
</dbReference>
<dbReference type="EMBL" id="JAVRFL010000017">
    <property type="protein sequence ID" value="MDT0530523.1"/>
    <property type="molecule type" value="Genomic_DNA"/>
</dbReference>
<evidence type="ECO:0000256" key="1">
    <source>
        <dbReference type="ARBA" id="ARBA00004613"/>
    </source>
</evidence>
<comment type="subcellular location">
    <subcellularLocation>
        <location evidence="1">Secreted</location>
    </subcellularLocation>
</comment>
<evidence type="ECO:0000256" key="2">
    <source>
        <dbReference type="ARBA" id="ARBA00022525"/>
    </source>
</evidence>
<gene>
    <name evidence="7" type="ORF">RM555_16140</name>
</gene>
<dbReference type="PANTHER" id="PTHR38050:SF1">
    <property type="entry name" value="FERULOYL ESTERASE C"/>
    <property type="match status" value="1"/>
</dbReference>
<keyword evidence="2" id="KW-0964">Secreted</keyword>
<proteinExistence type="predicted"/>
<name>A0ABU2WX58_9ACTN</name>
<evidence type="ECO:0000256" key="3">
    <source>
        <dbReference type="ARBA" id="ARBA00022729"/>
    </source>
</evidence>
<evidence type="ECO:0000256" key="4">
    <source>
        <dbReference type="ARBA" id="ARBA00022801"/>
    </source>
</evidence>
<keyword evidence="5" id="KW-0119">Carbohydrate metabolism</keyword>